<keyword evidence="4" id="KW-1185">Reference proteome</keyword>
<dbReference type="EMBL" id="CP108110">
    <property type="protein sequence ID" value="WUQ81817.1"/>
    <property type="molecule type" value="Genomic_DNA"/>
</dbReference>
<dbReference type="InterPro" id="IPR028897">
    <property type="entry name" value="Tox-HDC_dom"/>
</dbReference>
<dbReference type="PANTHER" id="PTHR32305:SF15">
    <property type="entry name" value="PROTEIN RHSA-RELATED"/>
    <property type="match status" value="1"/>
</dbReference>
<gene>
    <name evidence="3" type="ORF">OHA16_01800</name>
</gene>
<evidence type="ECO:0000313" key="4">
    <source>
        <dbReference type="Proteomes" id="UP001432222"/>
    </source>
</evidence>
<dbReference type="Gene3D" id="2.180.10.10">
    <property type="entry name" value="RHS repeat-associated core"/>
    <property type="match status" value="2"/>
</dbReference>
<dbReference type="PANTHER" id="PTHR32305">
    <property type="match status" value="1"/>
</dbReference>
<dbReference type="Proteomes" id="UP001432222">
    <property type="component" value="Chromosome"/>
</dbReference>
<sequence>MDPRTGLYNVRIVLGHLVGNRNLGPSLPLALGYSPLDGTDIGFGRGFSLGLTTYDTDNALLALSTGERYKVVETDTAVLPQQKKLDTVRVGKDEDGDFYRIVHKSGEVEILTGPRNAFGLKVPTVLLTPAGHRLSLSWDFGEAQPRLRAIADESDTLLTVDLDDGARHVLHVLPGRSEGYDVEFLFRNGQLSTVRHLGLGPGEPLEWSFSYQPMGEQGEWGSWLTGVGLPGGMSETASYTADGHRFPDSCDLPPLPRVVRFAQQPGGGQPAVAADYDYTSTNFVGGFSGAAHDAGSDTLYGVLTGYTYGSTESRTCGGDIRTVARTYNSYHLLTEETTAQNGCSQQVGTEYYARIGEEFDQQPAQFQLPTRRTVTWTDPARNTRSDITTTDFDERGNPRSRTAPDGSRTDWTFYPADGSGSDCPPDPHGFTRWLKDVVRTPPATEFDAPVLSTAYRYASYATGEPRLDTVLLKSHEQRLADGRELSSVDFHYRTSGEEFGRLLGLDEAETLGGDGGYGFVTAASTHTFGFTADGEALAQTHTLTTDDGLTLTRSERRSRYTGRLWSATDTQGNGVAVTYDGLGRMLSRTVNPGTAHEAVQTREYRTGGDAPFLVTSTSPMMSADPGEPGEQVRVALDGAGRPIRRERRAVDGDGGWYVVQRVGYDEQGRTASVTELDHLPDGSAGGELTETFDYDDWGRVSATDSTDGSTRVGRTDPVALTTTTRLEGGGSPVTGTVVTTHNLRGEPVRVERFDLRGVSKGVRTLDRDGWGRVRRVTDELGNSTRHDYNPRGLPTLTELPDGTQVSRAYDVRQDGGGLATELTVGKARYGTQTFDRLGRLTGTASGGRGWYYDYDRDSDLVPAGATMPDGQRRGYTVVPELDNVLTAVRADGLTQELTPHPVTGFPTAAREGEVTVTRDYYPSGLPRTETVARPGAPATTVTWQFTLGGDEVACTGVDGAVRRTSRDRLGRLQEIADPDLRVLEPVHDPASRLTGWTVEDCGSGATLATALTLDDLGREVAREFTWAQGAGGASEVWTQTQEWQDNDLLSARTLHRGSALVRRETFGYDSRNRLTGYTCQGPVPPQDGLGRGITAQTFRHDGWSNLTDCRTDFVDGGSETAAYHYDNPHDPCQLTGISRTGPAGDIQLAYDAAGRLTTDEAGRALRYDPLGRLAATEGAGSYGYDPFDRLLTRTAPDGGTGVLSYRGETLATVTEDDRSARLLHLGDHPAAQHGPGGRPATRLLGADGTGTVRVSASTVEPDQYAYTPYGLRPAQAGDGILGFTGRPVDPATGCYHLGNGARDYHPALRRFASPDPLSPFGAGGVNPYAYCAGDPVNRVDPSGHLSWMAWLGIGLGVAGLALTVVTGGLAVVAAGGVLAALGAASTTTLVVGALGVASDVTAIVGGALEKASPKASSILGWVSLGTGLAGLAEGGATLARTASGLGARAPEAAGDAAHGLGGGNFRGLEDYPTLVDAPDGGPMVVRVPEVMHGRYDRERYFTRTPNPSHRNAVWTSVYRATPDMVEATAREARGLPEVREIHILSGTHGTRTGERGPAEIDRRILREDRDLADTMNGEDPQVLVTAHNLPGMRRDALRAVLERPNAEIIAAFCYSRNDRALREILGLHPTVSFTKR</sequence>
<dbReference type="Pfam" id="PF05593">
    <property type="entry name" value="RHS_repeat"/>
    <property type="match status" value="2"/>
</dbReference>
<feature type="transmembrane region" description="Helical" evidence="2">
    <location>
        <begin position="1347"/>
        <end position="1371"/>
    </location>
</feature>
<dbReference type="NCBIfam" id="TIGR03696">
    <property type="entry name" value="Rhs_assc_core"/>
    <property type="match status" value="1"/>
</dbReference>
<feature type="transmembrane region" description="Helical" evidence="2">
    <location>
        <begin position="1378"/>
        <end position="1398"/>
    </location>
</feature>
<keyword evidence="2" id="KW-0472">Membrane</keyword>
<evidence type="ECO:0000256" key="2">
    <source>
        <dbReference type="SAM" id="Phobius"/>
    </source>
</evidence>
<keyword evidence="2" id="KW-1133">Transmembrane helix</keyword>
<dbReference type="Pfam" id="PF15656">
    <property type="entry name" value="Tox-HDC"/>
    <property type="match status" value="1"/>
</dbReference>
<name>A0ABZ1TSA1_9ACTN</name>
<accession>A0ABZ1TSA1</accession>
<dbReference type="NCBIfam" id="TIGR01643">
    <property type="entry name" value="YD_repeat_2x"/>
    <property type="match status" value="1"/>
</dbReference>
<protein>
    <recommendedName>
        <fullName evidence="5">RHS repeat-associated protein</fullName>
    </recommendedName>
</protein>
<proteinExistence type="predicted"/>
<reference evidence="3" key="1">
    <citation type="submission" date="2022-10" db="EMBL/GenBank/DDBJ databases">
        <title>The complete genomes of actinobacterial strains from the NBC collection.</title>
        <authorList>
            <person name="Joergensen T.S."/>
            <person name="Alvarez Arevalo M."/>
            <person name="Sterndorff E.B."/>
            <person name="Faurdal D."/>
            <person name="Vuksanovic O."/>
            <person name="Mourched A.-S."/>
            <person name="Charusanti P."/>
            <person name="Shaw S."/>
            <person name="Blin K."/>
            <person name="Weber T."/>
        </authorList>
    </citation>
    <scope>NUCLEOTIDE SEQUENCE</scope>
    <source>
        <strain evidence="3">NBC_00222</strain>
    </source>
</reference>
<dbReference type="InterPro" id="IPR050708">
    <property type="entry name" value="T6SS_VgrG/RHS"/>
</dbReference>
<dbReference type="InterPro" id="IPR031325">
    <property type="entry name" value="RHS_repeat"/>
</dbReference>
<dbReference type="InterPro" id="IPR022385">
    <property type="entry name" value="Rhs_assc_core"/>
</dbReference>
<organism evidence="3 4">
    <name type="scientific">Kitasatospora purpeofusca</name>
    <dbReference type="NCBI Taxonomy" id="67352"/>
    <lineage>
        <taxon>Bacteria</taxon>
        <taxon>Bacillati</taxon>
        <taxon>Actinomycetota</taxon>
        <taxon>Actinomycetes</taxon>
        <taxon>Kitasatosporales</taxon>
        <taxon>Streptomycetaceae</taxon>
        <taxon>Kitasatospora</taxon>
    </lineage>
</organism>
<evidence type="ECO:0000256" key="1">
    <source>
        <dbReference type="SAM" id="MobiDB-lite"/>
    </source>
</evidence>
<evidence type="ECO:0008006" key="5">
    <source>
        <dbReference type="Google" id="ProtNLM"/>
    </source>
</evidence>
<feature type="compositionally biased region" description="Polar residues" evidence="1">
    <location>
        <begin position="381"/>
        <end position="390"/>
    </location>
</feature>
<dbReference type="InterPro" id="IPR006530">
    <property type="entry name" value="YD"/>
</dbReference>
<keyword evidence="2" id="KW-0812">Transmembrane</keyword>
<feature type="region of interest" description="Disordered" evidence="1">
    <location>
        <begin position="381"/>
        <end position="410"/>
    </location>
</feature>
<evidence type="ECO:0000313" key="3">
    <source>
        <dbReference type="EMBL" id="WUQ81817.1"/>
    </source>
</evidence>
<dbReference type="RefSeq" id="WP_328952892.1">
    <property type="nucleotide sequence ID" value="NZ_CP108110.1"/>
</dbReference>